<dbReference type="InterPro" id="IPR051044">
    <property type="entry name" value="MAG_DAG_Lipase"/>
</dbReference>
<evidence type="ECO:0000313" key="2">
    <source>
        <dbReference type="Proteomes" id="UP000813463"/>
    </source>
</evidence>
<dbReference type="PRINTS" id="PR00111">
    <property type="entry name" value="ABHYDROLASE"/>
</dbReference>
<dbReference type="FunFam" id="3.40.50.1820:FF:000054">
    <property type="entry name" value="Alpha/beta-Hydrolases superfamily protein"/>
    <property type="match status" value="1"/>
</dbReference>
<organism evidence="2 3">
    <name type="scientific">Spinacia oleracea</name>
    <name type="common">Spinach</name>
    <dbReference type="NCBI Taxonomy" id="3562"/>
    <lineage>
        <taxon>Eukaryota</taxon>
        <taxon>Viridiplantae</taxon>
        <taxon>Streptophyta</taxon>
        <taxon>Embryophyta</taxon>
        <taxon>Tracheophyta</taxon>
        <taxon>Spermatophyta</taxon>
        <taxon>Magnoliopsida</taxon>
        <taxon>eudicotyledons</taxon>
        <taxon>Gunneridae</taxon>
        <taxon>Pentapetalae</taxon>
        <taxon>Caryophyllales</taxon>
        <taxon>Chenopodiaceae</taxon>
        <taxon>Chenopodioideae</taxon>
        <taxon>Anserineae</taxon>
        <taxon>Spinacia</taxon>
    </lineage>
</organism>
<dbReference type="GO" id="GO:0016298">
    <property type="term" value="F:lipase activity"/>
    <property type="evidence" value="ECO:0000318"/>
    <property type="project" value="GO_Central"/>
</dbReference>
<dbReference type="Gene3D" id="3.40.50.1820">
    <property type="entry name" value="alpha/beta hydrolase"/>
    <property type="match status" value="1"/>
</dbReference>
<reference evidence="3" key="2">
    <citation type="submission" date="2025-08" db="UniProtKB">
        <authorList>
            <consortium name="RefSeq"/>
        </authorList>
    </citation>
    <scope>IDENTIFICATION</scope>
    <source>
        <tissue evidence="3">Leaf</tissue>
    </source>
</reference>
<protein>
    <submittedName>
        <fullName evidence="3">Caffeoylshikimate esterase isoform X1</fullName>
    </submittedName>
</protein>
<dbReference type="OrthoDB" id="2498029at2759"/>
<dbReference type="RefSeq" id="XP_021859896.1">
    <property type="nucleotide sequence ID" value="XM_022004204.2"/>
</dbReference>
<dbReference type="SUPFAM" id="SSF53474">
    <property type="entry name" value="alpha/beta-Hydrolases"/>
    <property type="match status" value="1"/>
</dbReference>
<dbReference type="KEGG" id="soe:110799003"/>
<dbReference type="Pfam" id="PF12146">
    <property type="entry name" value="Hydrolase_4"/>
    <property type="match status" value="1"/>
</dbReference>
<dbReference type="InterPro" id="IPR022742">
    <property type="entry name" value="Hydrolase_4"/>
</dbReference>
<reference evidence="2" key="1">
    <citation type="journal article" date="2021" name="Nat. Commun.">
        <title>Genomic analyses provide insights into spinach domestication and the genetic basis of agronomic traits.</title>
        <authorList>
            <person name="Cai X."/>
            <person name="Sun X."/>
            <person name="Xu C."/>
            <person name="Sun H."/>
            <person name="Wang X."/>
            <person name="Ge C."/>
            <person name="Zhang Z."/>
            <person name="Wang Q."/>
            <person name="Fei Z."/>
            <person name="Jiao C."/>
            <person name="Wang Q."/>
        </authorList>
    </citation>
    <scope>NUCLEOTIDE SEQUENCE [LARGE SCALE GENOMIC DNA]</scope>
    <source>
        <strain evidence="2">cv. Varoflay</strain>
    </source>
</reference>
<sequence>MALNLVKSYSTNNDQSPFDDVKQRRIGINCCNLVVGGGERKQKQKKKSRETSVSAMAASPPLSSKFNGISDDLKIILDANMDEAPARRRAREAFKDIQLSIDHCLFKIPTQGLKMDERYEKNSRGLEIFSKTWLPESSPPKALICFCHGYADTCTFFFEGIARKLASAGYGVCAMDYPGFGLSDGLHGYIESFDGLVDDVIENYSKIKAEKPEFRALPSFLFGQSMGGAVALQVHFKQPNAWNGAVLLAPMCKIADDMYPPFILTQILITLAMVFPKSKLVPQKDLAKLSFRENVELTVYNVISYKDKPRLKTAVEMLHTTDKIASRLEEVSFPLLILHGEADKVTDPSISKALYEKASSTDKKLLLYKDSYHSLLEGEPDEVIFRVFDDITSWLDKRSMNESNQT</sequence>
<accession>A0A9R0J288</accession>
<keyword evidence="2" id="KW-1185">Reference proteome</keyword>
<gene>
    <name evidence="3" type="primary">LOC110799003</name>
</gene>
<proteinExistence type="predicted"/>
<dbReference type="Proteomes" id="UP000813463">
    <property type="component" value="Chromosome 1"/>
</dbReference>
<evidence type="ECO:0000313" key="3">
    <source>
        <dbReference type="RefSeq" id="XP_021859896.1"/>
    </source>
</evidence>
<dbReference type="GO" id="GO:0016020">
    <property type="term" value="C:membrane"/>
    <property type="evidence" value="ECO:0000318"/>
    <property type="project" value="GO_Central"/>
</dbReference>
<dbReference type="PANTHER" id="PTHR11614">
    <property type="entry name" value="PHOSPHOLIPASE-RELATED"/>
    <property type="match status" value="1"/>
</dbReference>
<dbReference type="InterPro" id="IPR029058">
    <property type="entry name" value="AB_hydrolase_fold"/>
</dbReference>
<dbReference type="InterPro" id="IPR000073">
    <property type="entry name" value="AB_hydrolase_1"/>
</dbReference>
<name>A0A9R0J288_SPIOL</name>
<evidence type="ECO:0000259" key="1">
    <source>
        <dbReference type="Pfam" id="PF12146"/>
    </source>
</evidence>
<feature type="domain" description="Serine aminopeptidase S33" evidence="1">
    <location>
        <begin position="139"/>
        <end position="380"/>
    </location>
</feature>
<dbReference type="GeneID" id="110799003"/>
<dbReference type="AlphaFoldDB" id="A0A9R0J288"/>